<proteinExistence type="predicted"/>
<dbReference type="PATRIC" id="fig|328812.4.peg.2128"/>
<feature type="signal peptide" evidence="1">
    <location>
        <begin position="1"/>
        <end position="19"/>
    </location>
</feature>
<dbReference type="EMBL" id="LFJV01000021">
    <property type="protein sequence ID" value="KMM34225.1"/>
    <property type="molecule type" value="Genomic_DNA"/>
</dbReference>
<accession>A0A0J6CLX8</accession>
<gene>
    <name evidence="2" type="ORF">ACM15_08130</name>
</gene>
<keyword evidence="1" id="KW-0732">Signal</keyword>
<organism evidence="2 3">
    <name type="scientific">Parabacteroides goldsteinii</name>
    <dbReference type="NCBI Taxonomy" id="328812"/>
    <lineage>
        <taxon>Bacteria</taxon>
        <taxon>Pseudomonadati</taxon>
        <taxon>Bacteroidota</taxon>
        <taxon>Bacteroidia</taxon>
        <taxon>Bacteroidales</taxon>
        <taxon>Tannerellaceae</taxon>
        <taxon>Parabacteroides</taxon>
    </lineage>
</organism>
<sequence>MKRNLLISFFCLLCLWVSAAEKTDFDKAVRSAVERQMQGYPKSTLKDLYKNFFQDKFGPGHIVSDTTAAGNYLRREMASYTETEGEIAEPTGWEGNFYRVNLSVIKNGQIPYQTFFDAFIRSVNGIRPVTVAEWQKEWNRIEEIIRSMNLSLPDYENDRKEIDDRLERGEYVGHHSKAFEDSYSPHYRIISKEIFEQELQPLIQLSSN</sequence>
<feature type="chain" id="PRO_5005269164" evidence="1">
    <location>
        <begin position="20"/>
        <end position="208"/>
    </location>
</feature>
<reference evidence="2 3" key="1">
    <citation type="submission" date="2015-06" db="EMBL/GenBank/DDBJ databases">
        <title>Draft Genome Sequence of Parabacteroides goldsteinii with Putative Novel Metallo-Beta-Lactamases Isolated from a Blood Culture from a Human Patient.</title>
        <authorList>
            <person name="Krogh T.J."/>
            <person name="Agergaard C.N."/>
            <person name="Moller-Jensen J."/>
            <person name="Justesen U.S."/>
        </authorList>
    </citation>
    <scope>NUCLEOTIDE SEQUENCE [LARGE SCALE GENOMIC DNA]</scope>
    <source>
        <strain evidence="2 3">910340</strain>
    </source>
</reference>
<evidence type="ECO:0000256" key="1">
    <source>
        <dbReference type="SAM" id="SignalP"/>
    </source>
</evidence>
<name>A0A0J6CLX8_9BACT</name>
<protein>
    <submittedName>
        <fullName evidence="2">Uncharacterized protein</fullName>
    </submittedName>
</protein>
<evidence type="ECO:0000313" key="3">
    <source>
        <dbReference type="Proteomes" id="UP000036166"/>
    </source>
</evidence>
<dbReference type="Proteomes" id="UP000036166">
    <property type="component" value="Unassembled WGS sequence"/>
</dbReference>
<evidence type="ECO:0000313" key="2">
    <source>
        <dbReference type="EMBL" id="KMM34225.1"/>
    </source>
</evidence>
<dbReference type="RefSeq" id="WP_048315072.1">
    <property type="nucleotide sequence ID" value="NZ_LFJV01000021.1"/>
</dbReference>
<dbReference type="AlphaFoldDB" id="A0A0J6CLX8"/>
<comment type="caution">
    <text evidence="2">The sequence shown here is derived from an EMBL/GenBank/DDBJ whole genome shotgun (WGS) entry which is preliminary data.</text>
</comment>